<gene>
    <name evidence="2" type="ORF">DI487_15640</name>
</gene>
<dbReference type="InterPro" id="IPR014729">
    <property type="entry name" value="Rossmann-like_a/b/a_fold"/>
</dbReference>
<sequence>MKKRALFNWSSGKDSTLALYKILQQDKYEIVSFLTSISEEYQRISMHGIRVDLLIKQAKSLGFPLTLMSVPSMTTMETYEKKMEQTLRSFHQKGIEYSVFGDIFLEDLRQYREEKLKSIGFKAVFPLWKADTSELIQEFLTLGFKTIVTCVNEQYLDKSFAGRIIDEQFIADLPENVDPCGENGEFHTFTFDGPLFSQPVTFEKGEIVRKTYPKPQTENTDDDSDYGFWYCDLIPN</sequence>
<organism evidence="2 3">
    <name type="scientific">Flavobacterium sediminis</name>
    <dbReference type="NCBI Taxonomy" id="2201181"/>
    <lineage>
        <taxon>Bacteria</taxon>
        <taxon>Pseudomonadati</taxon>
        <taxon>Bacteroidota</taxon>
        <taxon>Flavobacteriia</taxon>
        <taxon>Flavobacteriales</taxon>
        <taxon>Flavobacteriaceae</taxon>
        <taxon>Flavobacterium</taxon>
    </lineage>
</organism>
<feature type="domain" description="Diphthamide synthase" evidence="1">
    <location>
        <begin position="8"/>
        <end position="203"/>
    </location>
</feature>
<reference evidence="2 3" key="1">
    <citation type="submission" date="2018-05" db="EMBL/GenBank/DDBJ databases">
        <title>Flavobacterium sp. MEBiC07310.</title>
        <authorList>
            <person name="Baek K."/>
        </authorList>
    </citation>
    <scope>NUCLEOTIDE SEQUENCE [LARGE SCALE GENOMIC DNA]</scope>
    <source>
        <strain evidence="2 3">MEBiC07310</strain>
    </source>
</reference>
<keyword evidence="3" id="KW-1185">Reference proteome</keyword>
<dbReference type="EMBL" id="CP029463">
    <property type="protein sequence ID" value="AWM15146.1"/>
    <property type="molecule type" value="Genomic_DNA"/>
</dbReference>
<keyword evidence="2" id="KW-0436">Ligase</keyword>
<proteinExistence type="predicted"/>
<evidence type="ECO:0000313" key="2">
    <source>
        <dbReference type="EMBL" id="AWM15146.1"/>
    </source>
</evidence>
<evidence type="ECO:0000259" key="1">
    <source>
        <dbReference type="Pfam" id="PF01902"/>
    </source>
</evidence>
<dbReference type="InterPro" id="IPR030662">
    <property type="entry name" value="DPH6/MJ0570"/>
</dbReference>
<name>A0A2U8QZ05_9FLAO</name>
<dbReference type="KEGG" id="fse:DI487_15640"/>
<dbReference type="RefSeq" id="WP_109570484.1">
    <property type="nucleotide sequence ID" value="NZ_CP029463.1"/>
</dbReference>
<dbReference type="Proteomes" id="UP000245429">
    <property type="component" value="Chromosome"/>
</dbReference>
<dbReference type="InterPro" id="IPR002761">
    <property type="entry name" value="Diphthami_syn_dom"/>
</dbReference>
<dbReference type="AlphaFoldDB" id="A0A2U8QZ05"/>
<dbReference type="PIRSF" id="PIRSF039123">
    <property type="entry name" value="Diphthamide_synthase"/>
    <property type="match status" value="1"/>
</dbReference>
<dbReference type="Pfam" id="PF01902">
    <property type="entry name" value="Diphthami_syn_2"/>
    <property type="match status" value="1"/>
</dbReference>
<dbReference type="Gene3D" id="3.40.50.620">
    <property type="entry name" value="HUPs"/>
    <property type="match status" value="1"/>
</dbReference>
<dbReference type="GO" id="GO:0016874">
    <property type="term" value="F:ligase activity"/>
    <property type="evidence" value="ECO:0007669"/>
    <property type="project" value="UniProtKB-KW"/>
</dbReference>
<dbReference type="NCBIfam" id="TIGR00290">
    <property type="entry name" value="MJ0570_dom"/>
    <property type="match status" value="1"/>
</dbReference>
<dbReference type="OrthoDB" id="3572539at2"/>
<evidence type="ECO:0000313" key="3">
    <source>
        <dbReference type="Proteomes" id="UP000245429"/>
    </source>
</evidence>
<dbReference type="SUPFAM" id="SSF52402">
    <property type="entry name" value="Adenine nucleotide alpha hydrolases-like"/>
    <property type="match status" value="1"/>
</dbReference>
<dbReference type="Gene3D" id="3.90.1490.10">
    <property type="entry name" value="putative n-type atp pyrophosphatase, domain 2"/>
    <property type="match status" value="1"/>
</dbReference>
<protein>
    <submittedName>
        <fullName evidence="2">Diphthine--ammonia ligase</fullName>
    </submittedName>
</protein>
<dbReference type="CDD" id="cd01994">
    <property type="entry name" value="AANH_PF0828-like"/>
    <property type="match status" value="1"/>
</dbReference>
<accession>A0A2U8QZ05</accession>